<sequence length="30" mass="3312">PMPRHKAQLANLAYNKNNHLQAITWGPVAG</sequence>
<protein>
    <submittedName>
        <fullName evidence="1">Uncharacterized protein</fullName>
    </submittedName>
</protein>
<dbReference type="AlphaFoldDB" id="X1DGE9"/>
<reference evidence="1" key="1">
    <citation type="journal article" date="2014" name="Front. Microbiol.">
        <title>High frequency of phylogenetically diverse reductive dehalogenase-homologous genes in deep subseafloor sedimentary metagenomes.</title>
        <authorList>
            <person name="Kawai M."/>
            <person name="Futagami T."/>
            <person name="Toyoda A."/>
            <person name="Takaki Y."/>
            <person name="Nishi S."/>
            <person name="Hori S."/>
            <person name="Arai W."/>
            <person name="Tsubouchi T."/>
            <person name="Morono Y."/>
            <person name="Uchiyama I."/>
            <person name="Ito T."/>
            <person name="Fujiyama A."/>
            <person name="Inagaki F."/>
            <person name="Takami H."/>
        </authorList>
    </citation>
    <scope>NUCLEOTIDE SEQUENCE</scope>
    <source>
        <strain evidence="1">Expedition CK06-06</strain>
    </source>
</reference>
<name>X1DGE9_9ZZZZ</name>
<evidence type="ECO:0000313" key="1">
    <source>
        <dbReference type="EMBL" id="GAH07385.1"/>
    </source>
</evidence>
<proteinExistence type="predicted"/>
<gene>
    <name evidence="1" type="ORF">S01H4_57459</name>
</gene>
<accession>X1DGE9</accession>
<organism evidence="1">
    <name type="scientific">marine sediment metagenome</name>
    <dbReference type="NCBI Taxonomy" id="412755"/>
    <lineage>
        <taxon>unclassified sequences</taxon>
        <taxon>metagenomes</taxon>
        <taxon>ecological metagenomes</taxon>
    </lineage>
</organism>
<dbReference type="EMBL" id="BART01033434">
    <property type="protein sequence ID" value="GAH07385.1"/>
    <property type="molecule type" value="Genomic_DNA"/>
</dbReference>
<feature type="non-terminal residue" evidence="1">
    <location>
        <position position="1"/>
    </location>
</feature>
<comment type="caution">
    <text evidence="1">The sequence shown here is derived from an EMBL/GenBank/DDBJ whole genome shotgun (WGS) entry which is preliminary data.</text>
</comment>